<dbReference type="GO" id="GO:0005737">
    <property type="term" value="C:cytoplasm"/>
    <property type="evidence" value="ECO:0007669"/>
    <property type="project" value="UniProtKB-SubCell"/>
</dbReference>
<dbReference type="InterPro" id="IPR026103">
    <property type="entry name" value="HARBI1_animal"/>
</dbReference>
<dbReference type="GO" id="GO:0046872">
    <property type="term" value="F:metal ion binding"/>
    <property type="evidence" value="ECO:0007669"/>
    <property type="project" value="UniProtKB-KW"/>
</dbReference>
<dbReference type="Proteomes" id="UP000735302">
    <property type="component" value="Unassembled WGS sequence"/>
</dbReference>
<dbReference type="EMBL" id="BLXT01002349">
    <property type="protein sequence ID" value="GFN93413.1"/>
    <property type="molecule type" value="Genomic_DNA"/>
</dbReference>
<dbReference type="InterPro" id="IPR008906">
    <property type="entry name" value="HATC_C_dom"/>
</dbReference>
<evidence type="ECO:0000313" key="15">
    <source>
        <dbReference type="EMBL" id="GFN93413.1"/>
    </source>
</evidence>
<evidence type="ECO:0000256" key="11">
    <source>
        <dbReference type="ARBA" id="ARBA00030126"/>
    </source>
</evidence>
<evidence type="ECO:0000256" key="6">
    <source>
        <dbReference type="ARBA" id="ARBA00022490"/>
    </source>
</evidence>
<evidence type="ECO:0000256" key="3">
    <source>
        <dbReference type="ARBA" id="ARBA00004496"/>
    </source>
</evidence>
<protein>
    <recommendedName>
        <fullName evidence="5">Putative nuclease HARBI1</fullName>
    </recommendedName>
    <alternativeName>
        <fullName evidence="11">Harbinger transposase-derived nuclease</fullName>
    </alternativeName>
</protein>
<comment type="function">
    <text evidence="12">Transposase-derived protein that may have nuclease activity. Does not have transposase activity.</text>
</comment>
<dbReference type="Pfam" id="PF05699">
    <property type="entry name" value="Dimer_Tnp_hAT"/>
    <property type="match status" value="1"/>
</dbReference>
<evidence type="ECO:0000256" key="9">
    <source>
        <dbReference type="ARBA" id="ARBA00022801"/>
    </source>
</evidence>
<evidence type="ECO:0000256" key="8">
    <source>
        <dbReference type="ARBA" id="ARBA00022723"/>
    </source>
</evidence>
<dbReference type="InterPro" id="IPR045249">
    <property type="entry name" value="HARBI1-like"/>
</dbReference>
<gene>
    <name evidence="15" type="ORF">PoB_001991900</name>
</gene>
<evidence type="ECO:0000256" key="7">
    <source>
        <dbReference type="ARBA" id="ARBA00022722"/>
    </source>
</evidence>
<sequence length="362" mass="41409">MIQEAEQMHLPRRLVKDRKNPYTYFRDEEFQIRYRFRKEAAMELTEVVREAISQQTLRNACVSAELQLLTFLRFLATGCFLMTDGDLIGIHKSTVSRIVHRVANAIAAKRRDFVTFPVNAELDNVKQDFYEIAGFPGVIGCIDCTHIRIIRPSGPAAEIYPNRKGYFSINVQAVCDANLRISSLVARWPGSTHDARIFDNSVLSMRPENRELNDQLDDEWRAILYSRDKLQSCVNKTPVKFWISVGKITDGLGELKFTVVSKLMKALLVLPHSSACVERVFSEVNLVKTPTTNRLRPSTVANRLLARQHLRRNEKNCHTWTPSKELLNSVQSGQCHSRYTTRLCQKATENVVTFYDVLDGTN</sequence>
<evidence type="ECO:0000313" key="16">
    <source>
        <dbReference type="Proteomes" id="UP000735302"/>
    </source>
</evidence>
<keyword evidence="7" id="KW-0540">Nuclease</keyword>
<evidence type="ECO:0000259" key="13">
    <source>
        <dbReference type="Pfam" id="PF05699"/>
    </source>
</evidence>
<keyword evidence="9" id="KW-0378">Hydrolase</keyword>
<evidence type="ECO:0000256" key="2">
    <source>
        <dbReference type="ARBA" id="ARBA00004123"/>
    </source>
</evidence>
<keyword evidence="16" id="KW-1185">Reference proteome</keyword>
<keyword evidence="10" id="KW-0539">Nucleus</keyword>
<organism evidence="15 16">
    <name type="scientific">Plakobranchus ocellatus</name>
    <dbReference type="NCBI Taxonomy" id="259542"/>
    <lineage>
        <taxon>Eukaryota</taxon>
        <taxon>Metazoa</taxon>
        <taxon>Spiralia</taxon>
        <taxon>Lophotrochozoa</taxon>
        <taxon>Mollusca</taxon>
        <taxon>Gastropoda</taxon>
        <taxon>Heterobranchia</taxon>
        <taxon>Euthyneura</taxon>
        <taxon>Panpulmonata</taxon>
        <taxon>Sacoglossa</taxon>
        <taxon>Placobranchoidea</taxon>
        <taxon>Plakobranchidae</taxon>
        <taxon>Plakobranchus</taxon>
    </lineage>
</organism>
<feature type="domain" description="DDE Tnp4" evidence="14">
    <location>
        <begin position="142"/>
        <end position="207"/>
    </location>
</feature>
<dbReference type="InterPro" id="IPR027806">
    <property type="entry name" value="HARBI1_dom"/>
</dbReference>
<dbReference type="GO" id="GO:0004518">
    <property type="term" value="F:nuclease activity"/>
    <property type="evidence" value="ECO:0007669"/>
    <property type="project" value="UniProtKB-KW"/>
</dbReference>
<comment type="caution">
    <text evidence="15">The sequence shown here is derived from an EMBL/GenBank/DDBJ whole genome shotgun (WGS) entry which is preliminary data.</text>
</comment>
<feature type="domain" description="HAT C-terminal dimerisation" evidence="13">
    <location>
        <begin position="255"/>
        <end position="308"/>
    </location>
</feature>
<dbReference type="GO" id="GO:0005634">
    <property type="term" value="C:nucleus"/>
    <property type="evidence" value="ECO:0007669"/>
    <property type="project" value="UniProtKB-SubCell"/>
</dbReference>
<dbReference type="PANTHER" id="PTHR22930">
    <property type="match status" value="1"/>
</dbReference>
<comment type="subcellular location">
    <subcellularLocation>
        <location evidence="3">Cytoplasm</location>
    </subcellularLocation>
    <subcellularLocation>
        <location evidence="2">Nucleus</location>
    </subcellularLocation>
</comment>
<dbReference type="PANTHER" id="PTHR22930:SF286">
    <property type="entry name" value="NUCLEASE HARBI1"/>
    <property type="match status" value="1"/>
</dbReference>
<evidence type="ECO:0000256" key="4">
    <source>
        <dbReference type="ARBA" id="ARBA00006958"/>
    </source>
</evidence>
<evidence type="ECO:0000256" key="5">
    <source>
        <dbReference type="ARBA" id="ARBA00015519"/>
    </source>
</evidence>
<evidence type="ECO:0000259" key="14">
    <source>
        <dbReference type="Pfam" id="PF13359"/>
    </source>
</evidence>
<dbReference type="PRINTS" id="PR02086">
    <property type="entry name" value="PUTNUCHARBI1"/>
</dbReference>
<evidence type="ECO:0000256" key="12">
    <source>
        <dbReference type="ARBA" id="ARBA00045850"/>
    </source>
</evidence>
<dbReference type="GO" id="GO:0046983">
    <property type="term" value="F:protein dimerization activity"/>
    <property type="evidence" value="ECO:0007669"/>
    <property type="project" value="InterPro"/>
</dbReference>
<dbReference type="GO" id="GO:0016787">
    <property type="term" value="F:hydrolase activity"/>
    <property type="evidence" value="ECO:0007669"/>
    <property type="project" value="UniProtKB-KW"/>
</dbReference>
<comment type="cofactor">
    <cofactor evidence="1">
        <name>a divalent metal cation</name>
        <dbReference type="ChEBI" id="CHEBI:60240"/>
    </cofactor>
</comment>
<accession>A0AAV3ZHR2</accession>
<dbReference type="AlphaFoldDB" id="A0AAV3ZHR2"/>
<proteinExistence type="inferred from homology"/>
<evidence type="ECO:0000256" key="10">
    <source>
        <dbReference type="ARBA" id="ARBA00023242"/>
    </source>
</evidence>
<keyword evidence="6" id="KW-0963">Cytoplasm</keyword>
<comment type="similarity">
    <text evidence="4">Belongs to the HARBI1 family.</text>
</comment>
<evidence type="ECO:0000256" key="1">
    <source>
        <dbReference type="ARBA" id="ARBA00001968"/>
    </source>
</evidence>
<dbReference type="Pfam" id="PF13359">
    <property type="entry name" value="DDE_Tnp_4"/>
    <property type="match status" value="1"/>
</dbReference>
<keyword evidence="8" id="KW-0479">Metal-binding</keyword>
<reference evidence="15 16" key="1">
    <citation type="journal article" date="2021" name="Elife">
        <title>Chloroplast acquisition without the gene transfer in kleptoplastic sea slugs, Plakobranchus ocellatus.</title>
        <authorList>
            <person name="Maeda T."/>
            <person name="Takahashi S."/>
            <person name="Yoshida T."/>
            <person name="Shimamura S."/>
            <person name="Takaki Y."/>
            <person name="Nagai Y."/>
            <person name="Toyoda A."/>
            <person name="Suzuki Y."/>
            <person name="Arimoto A."/>
            <person name="Ishii H."/>
            <person name="Satoh N."/>
            <person name="Nishiyama T."/>
            <person name="Hasebe M."/>
            <person name="Maruyama T."/>
            <person name="Minagawa J."/>
            <person name="Obokata J."/>
            <person name="Shigenobu S."/>
        </authorList>
    </citation>
    <scope>NUCLEOTIDE SEQUENCE [LARGE SCALE GENOMIC DNA]</scope>
</reference>
<name>A0AAV3ZHR2_9GAST</name>